<feature type="transmembrane region" description="Helical" evidence="6">
    <location>
        <begin position="232"/>
        <end position="249"/>
    </location>
</feature>
<keyword evidence="3 6" id="KW-0812">Transmembrane</keyword>
<feature type="transmembrane region" description="Helical" evidence="6">
    <location>
        <begin position="356"/>
        <end position="382"/>
    </location>
</feature>
<evidence type="ECO:0000256" key="1">
    <source>
        <dbReference type="ARBA" id="ARBA00004651"/>
    </source>
</evidence>
<comment type="caution">
    <text evidence="8">The sequence shown here is derived from an EMBL/GenBank/DDBJ whole genome shotgun (WGS) entry which is preliminary data.</text>
</comment>
<keyword evidence="5 6" id="KW-0472">Membrane</keyword>
<dbReference type="EMBL" id="CAKKNT010000017">
    <property type="protein sequence ID" value="CAH0418857.1"/>
    <property type="molecule type" value="Genomic_DNA"/>
</dbReference>
<reference evidence="8 9" key="1">
    <citation type="submission" date="2021-11" db="EMBL/GenBank/DDBJ databases">
        <authorList>
            <person name="Depoorter E."/>
        </authorList>
    </citation>
    <scope>NUCLEOTIDE SEQUENCE [LARGE SCALE GENOMIC DNA]</scope>
    <source>
        <strain evidence="8 9">LMG 24286</strain>
    </source>
</reference>
<dbReference type="InterPro" id="IPR000731">
    <property type="entry name" value="SSD"/>
</dbReference>
<evidence type="ECO:0000259" key="7">
    <source>
        <dbReference type="PROSITE" id="PS50156"/>
    </source>
</evidence>
<name>A0ABM8ZBF5_9LACO</name>
<evidence type="ECO:0000313" key="9">
    <source>
        <dbReference type="Proteomes" id="UP000789719"/>
    </source>
</evidence>
<feature type="transmembrane region" description="Helical" evidence="6">
    <location>
        <begin position="256"/>
        <end position="276"/>
    </location>
</feature>
<accession>A0ABM8ZBF5</accession>
<feature type="domain" description="SSD" evidence="7">
    <location>
        <begin position="255"/>
        <end position="381"/>
    </location>
</feature>
<dbReference type="RefSeq" id="WP_230098940.1">
    <property type="nucleotide sequence ID" value="NZ_CAKKNT010000017.1"/>
</dbReference>
<dbReference type="SUPFAM" id="SSF82866">
    <property type="entry name" value="Multidrug efflux transporter AcrB transmembrane domain"/>
    <property type="match status" value="1"/>
</dbReference>
<evidence type="ECO:0000256" key="6">
    <source>
        <dbReference type="SAM" id="Phobius"/>
    </source>
</evidence>
<feature type="transmembrane region" description="Helical" evidence="6">
    <location>
        <begin position="34"/>
        <end position="56"/>
    </location>
</feature>
<dbReference type="PROSITE" id="PS50156">
    <property type="entry name" value="SSD"/>
    <property type="match status" value="1"/>
</dbReference>
<feature type="transmembrane region" description="Helical" evidence="6">
    <location>
        <begin position="282"/>
        <end position="303"/>
    </location>
</feature>
<dbReference type="PANTHER" id="PTHR33406">
    <property type="entry name" value="MEMBRANE PROTEIN MJ1562-RELATED"/>
    <property type="match status" value="1"/>
</dbReference>
<keyword evidence="4 6" id="KW-1133">Transmembrane helix</keyword>
<dbReference type="PANTHER" id="PTHR33406:SF13">
    <property type="entry name" value="MEMBRANE PROTEIN YDFJ"/>
    <property type="match status" value="1"/>
</dbReference>
<keyword evidence="2" id="KW-1003">Cell membrane</keyword>
<keyword evidence="9" id="KW-1185">Reference proteome</keyword>
<feature type="transmembrane region" description="Helical" evidence="6">
    <location>
        <begin position="324"/>
        <end position="350"/>
    </location>
</feature>
<evidence type="ECO:0000256" key="2">
    <source>
        <dbReference type="ARBA" id="ARBA00022475"/>
    </source>
</evidence>
<dbReference type="Pfam" id="PF03176">
    <property type="entry name" value="MMPL"/>
    <property type="match status" value="1"/>
</dbReference>
<dbReference type="Proteomes" id="UP000789719">
    <property type="component" value="Unassembled WGS sequence"/>
</dbReference>
<evidence type="ECO:0000313" key="8">
    <source>
        <dbReference type="EMBL" id="CAH0418857.1"/>
    </source>
</evidence>
<dbReference type="InterPro" id="IPR004869">
    <property type="entry name" value="MMPL_dom"/>
</dbReference>
<comment type="subcellular location">
    <subcellularLocation>
        <location evidence="1">Cell membrane</location>
        <topology evidence="1">Multi-pass membrane protein</topology>
    </subcellularLocation>
</comment>
<dbReference type="InterPro" id="IPR050545">
    <property type="entry name" value="Mycobact_MmpL"/>
</dbReference>
<evidence type="ECO:0000256" key="4">
    <source>
        <dbReference type="ARBA" id="ARBA00022989"/>
    </source>
</evidence>
<proteinExistence type="predicted"/>
<evidence type="ECO:0000256" key="5">
    <source>
        <dbReference type="ARBA" id="ARBA00023136"/>
    </source>
</evidence>
<sequence length="393" mass="43310">MFATLRLLDHKNIPVKATHQNNFISKLLGIYVRFVTKHAFIVVLIGVIVGIAGFSVEHKVPIETNLMNMIPKKMPALENTKYLQKQIGSTNYITYLVQAPNVTNKQTLLATDTITKKIVKKHTAIVDVTSITSTYAQMFGRITNASQSEIKQNIASLPPVLQQQLISKNHRYAMIQFKVGTHLSSADQNKLMKLINHDLNTATAHQTYKIVPAGTPDLMLVGLDNIASNRNLIMFAGIMVIIILLTLIYRRLSHALLPAFPIIVVLGVSPLTLYLLDQSYNPLTLGLSALVLGIGTEFTILIIERYREELMHGQPVREAVIQAVQSVGQAITVSGLTVIGGFFAIIFVSFPVLSSFGLITVLDTTFSLLAALTLLPAIIVLTQGKVDHRLQKK</sequence>
<evidence type="ECO:0000256" key="3">
    <source>
        <dbReference type="ARBA" id="ARBA00022692"/>
    </source>
</evidence>
<gene>
    <name evidence="8" type="ORF">WGH24286_01300</name>
</gene>
<organism evidence="8 9">
    <name type="scientific">Periweissella ghanensis</name>
    <dbReference type="NCBI Taxonomy" id="467997"/>
    <lineage>
        <taxon>Bacteria</taxon>
        <taxon>Bacillati</taxon>
        <taxon>Bacillota</taxon>
        <taxon>Bacilli</taxon>
        <taxon>Lactobacillales</taxon>
        <taxon>Lactobacillaceae</taxon>
        <taxon>Periweissella</taxon>
    </lineage>
</organism>
<dbReference type="Gene3D" id="1.20.1640.10">
    <property type="entry name" value="Multidrug efflux transporter AcrB transmembrane domain"/>
    <property type="match status" value="1"/>
</dbReference>
<protein>
    <recommendedName>
        <fullName evidence="7">SSD domain-containing protein</fullName>
    </recommendedName>
</protein>